<evidence type="ECO:0000256" key="1">
    <source>
        <dbReference type="SAM" id="MobiDB-lite"/>
    </source>
</evidence>
<dbReference type="EMBL" id="JAACXV010013969">
    <property type="protein sequence ID" value="KAF7271391.1"/>
    <property type="molecule type" value="Genomic_DNA"/>
</dbReference>
<feature type="region of interest" description="Disordered" evidence="1">
    <location>
        <begin position="1"/>
        <end position="29"/>
    </location>
</feature>
<evidence type="ECO:0000313" key="3">
    <source>
        <dbReference type="Proteomes" id="UP000625711"/>
    </source>
</evidence>
<comment type="caution">
    <text evidence="2">The sequence shown here is derived from an EMBL/GenBank/DDBJ whole genome shotgun (WGS) entry which is preliminary data.</text>
</comment>
<protein>
    <submittedName>
        <fullName evidence="2">Uncharacterized protein</fullName>
    </submittedName>
</protein>
<keyword evidence="3" id="KW-1185">Reference proteome</keyword>
<gene>
    <name evidence="2" type="ORF">GWI33_015746</name>
</gene>
<evidence type="ECO:0000313" key="2">
    <source>
        <dbReference type="EMBL" id="KAF7271391.1"/>
    </source>
</evidence>
<name>A0A834M468_RHYFE</name>
<accession>A0A834M468</accession>
<proteinExistence type="predicted"/>
<dbReference type="Proteomes" id="UP000625711">
    <property type="component" value="Unassembled WGS sequence"/>
</dbReference>
<sequence>MGPAVPHQVRIGRHEPNEEEERKKDANRESGLIVPAAVFSGAAGDLGTVLSTAAFHTSRRGRTSSRYQRACRADTADVCGRTTGISSVYSLRVRQSLFFTSNTRFQGRNTNHGVNFDKN</sequence>
<organism evidence="2 3">
    <name type="scientific">Rhynchophorus ferrugineus</name>
    <name type="common">Red palm weevil</name>
    <name type="synonym">Curculio ferrugineus</name>
    <dbReference type="NCBI Taxonomy" id="354439"/>
    <lineage>
        <taxon>Eukaryota</taxon>
        <taxon>Metazoa</taxon>
        <taxon>Ecdysozoa</taxon>
        <taxon>Arthropoda</taxon>
        <taxon>Hexapoda</taxon>
        <taxon>Insecta</taxon>
        <taxon>Pterygota</taxon>
        <taxon>Neoptera</taxon>
        <taxon>Endopterygota</taxon>
        <taxon>Coleoptera</taxon>
        <taxon>Polyphaga</taxon>
        <taxon>Cucujiformia</taxon>
        <taxon>Curculionidae</taxon>
        <taxon>Dryophthorinae</taxon>
        <taxon>Rhynchophorus</taxon>
    </lineage>
</organism>
<reference evidence="2" key="1">
    <citation type="submission" date="2020-08" db="EMBL/GenBank/DDBJ databases">
        <title>Genome sequencing and assembly of the red palm weevil Rhynchophorus ferrugineus.</title>
        <authorList>
            <person name="Dias G.B."/>
            <person name="Bergman C.M."/>
            <person name="Manee M."/>
        </authorList>
    </citation>
    <scope>NUCLEOTIDE SEQUENCE</scope>
    <source>
        <strain evidence="2">AA-2017</strain>
        <tissue evidence="2">Whole larva</tissue>
    </source>
</reference>
<dbReference type="AlphaFoldDB" id="A0A834M468"/>
<feature type="compositionally biased region" description="Basic and acidic residues" evidence="1">
    <location>
        <begin position="12"/>
        <end position="28"/>
    </location>
</feature>